<name>A0ABW8WW11_9CYAN</name>
<proteinExistence type="predicted"/>
<dbReference type="InterPro" id="IPR011006">
    <property type="entry name" value="CheY-like_superfamily"/>
</dbReference>
<evidence type="ECO:0000259" key="3">
    <source>
        <dbReference type="PROSITE" id="PS50110"/>
    </source>
</evidence>
<feature type="domain" description="Response regulatory" evidence="3">
    <location>
        <begin position="23"/>
        <end position="139"/>
    </location>
</feature>
<gene>
    <name evidence="4" type="ORF">AB0759_31775</name>
</gene>
<dbReference type="InterPro" id="IPR001789">
    <property type="entry name" value="Sig_transdc_resp-reg_receiver"/>
</dbReference>
<reference evidence="4 5" key="1">
    <citation type="submission" date="2024-07" db="EMBL/GenBank/DDBJ databases">
        <authorList>
            <person name="Tripathy S."/>
        </authorList>
    </citation>
    <scope>NUCLEOTIDE SEQUENCE [LARGE SCALE GENOMIC DNA]</scope>
    <source>
        <strain evidence="4 5">VB-61278_2</strain>
    </source>
</reference>
<evidence type="ECO:0000313" key="5">
    <source>
        <dbReference type="Proteomes" id="UP001628874"/>
    </source>
</evidence>
<protein>
    <submittedName>
        <fullName evidence="4">Response regulator</fullName>
    </submittedName>
</protein>
<evidence type="ECO:0000256" key="2">
    <source>
        <dbReference type="PROSITE-ProRule" id="PRU00169"/>
    </source>
</evidence>
<dbReference type="InterPro" id="IPR050595">
    <property type="entry name" value="Bact_response_regulator"/>
</dbReference>
<dbReference type="PROSITE" id="PS50110">
    <property type="entry name" value="RESPONSE_REGULATORY"/>
    <property type="match status" value="1"/>
</dbReference>
<sequence length="143" mass="15915">MCAWGKTHKPEYEFGYLRLQGLHVLIVSSETAVRDLLQRMIEERAARVIAVGNITAALTAVEQMQLDALIVDIRGLGEESYRLIQQIKSVEAVQRRQIPAIALTRSDADRGRAIHEGYAVHIAEPFEPVELVAILASLTSRPD</sequence>
<comment type="caution">
    <text evidence="4">The sequence shown here is derived from an EMBL/GenBank/DDBJ whole genome shotgun (WGS) entry which is preliminary data.</text>
</comment>
<keyword evidence="5" id="KW-1185">Reference proteome</keyword>
<dbReference type="Gene3D" id="3.40.50.2300">
    <property type="match status" value="1"/>
</dbReference>
<dbReference type="SMART" id="SM00448">
    <property type="entry name" value="REC"/>
    <property type="match status" value="1"/>
</dbReference>
<dbReference type="RefSeq" id="WP_272900274.1">
    <property type="nucleotide sequence ID" value="NZ_JBFQGM010000015.1"/>
</dbReference>
<dbReference type="SUPFAM" id="SSF52172">
    <property type="entry name" value="CheY-like"/>
    <property type="match status" value="1"/>
</dbReference>
<dbReference type="PANTHER" id="PTHR44591:SF3">
    <property type="entry name" value="RESPONSE REGULATORY DOMAIN-CONTAINING PROTEIN"/>
    <property type="match status" value="1"/>
</dbReference>
<dbReference type="EMBL" id="JBFQGM010000015">
    <property type="protein sequence ID" value="MFL9465186.1"/>
    <property type="molecule type" value="Genomic_DNA"/>
</dbReference>
<dbReference type="Pfam" id="PF00072">
    <property type="entry name" value="Response_reg"/>
    <property type="match status" value="1"/>
</dbReference>
<evidence type="ECO:0000313" key="4">
    <source>
        <dbReference type="EMBL" id="MFL9465186.1"/>
    </source>
</evidence>
<keyword evidence="1 2" id="KW-0597">Phosphoprotein</keyword>
<dbReference type="PANTHER" id="PTHR44591">
    <property type="entry name" value="STRESS RESPONSE REGULATOR PROTEIN 1"/>
    <property type="match status" value="1"/>
</dbReference>
<accession>A0ABW8WW11</accession>
<organism evidence="4 5">
    <name type="scientific">Scytonema tolypothrichoides VB-61278_2</name>
    <dbReference type="NCBI Taxonomy" id="3232314"/>
    <lineage>
        <taxon>Bacteria</taxon>
        <taxon>Bacillati</taxon>
        <taxon>Cyanobacteriota</taxon>
        <taxon>Cyanophyceae</taxon>
        <taxon>Nostocales</taxon>
        <taxon>Scytonemataceae</taxon>
        <taxon>Scytonema</taxon>
    </lineage>
</organism>
<feature type="modified residue" description="4-aspartylphosphate" evidence="2">
    <location>
        <position position="72"/>
    </location>
</feature>
<evidence type="ECO:0000256" key="1">
    <source>
        <dbReference type="ARBA" id="ARBA00022553"/>
    </source>
</evidence>
<dbReference type="Proteomes" id="UP001628874">
    <property type="component" value="Unassembled WGS sequence"/>
</dbReference>